<sequence>MVGLVSVDVVEAHIAVYTVFVAQTVIVGAAIVDVVVTDVVVTKTVMTDVDVTEVAVTEAVVLERVVVRRVRFIGAGFVRVGARRAARGGLIVPCRCTVRGNAVGCGGVSAGTVRRGGSGSAEKYRGADTG</sequence>
<name>A0ACC6MEF1_MYCPF</name>
<evidence type="ECO:0000313" key="1">
    <source>
        <dbReference type="EMBL" id="MDZ5085313.1"/>
    </source>
</evidence>
<evidence type="ECO:0000313" key="2">
    <source>
        <dbReference type="Proteomes" id="UP001289645"/>
    </source>
</evidence>
<organism evidence="1 2">
    <name type="scientific">Mycolicibacterium parafortuitum</name>
    <name type="common">Mycobacterium parafortuitum</name>
    <dbReference type="NCBI Taxonomy" id="39692"/>
    <lineage>
        <taxon>Bacteria</taxon>
        <taxon>Bacillati</taxon>
        <taxon>Actinomycetota</taxon>
        <taxon>Actinomycetes</taxon>
        <taxon>Mycobacteriales</taxon>
        <taxon>Mycobacteriaceae</taxon>
        <taxon>Mycolicibacterium</taxon>
    </lineage>
</organism>
<dbReference type="EMBL" id="JAOXLN010000006">
    <property type="protein sequence ID" value="MDZ5085313.1"/>
    <property type="molecule type" value="Genomic_DNA"/>
</dbReference>
<gene>
    <name evidence="1" type="ORF">OHX15_07930</name>
</gene>
<comment type="caution">
    <text evidence="1">The sequence shown here is derived from an EMBL/GenBank/DDBJ whole genome shotgun (WGS) entry which is preliminary data.</text>
</comment>
<proteinExistence type="predicted"/>
<keyword evidence="2" id="KW-1185">Reference proteome</keyword>
<protein>
    <submittedName>
        <fullName evidence="1">Uncharacterized protein</fullName>
    </submittedName>
</protein>
<reference evidence="1 2" key="1">
    <citation type="journal article" date="2021" name="Chemosphere">
        <title>Bioballs carrying a syntrophic Rhodococcus and Mycolicibacterium consortium for simultaneous sorption and biodegradation of fuel oil in contaminated freshwater.</title>
        <authorList>
            <person name="Naloka K."/>
            <person name="Polrit D."/>
            <person name="Muangchinda C."/>
            <person name="Thoetkiattikul H."/>
            <person name="Pinyakong O."/>
        </authorList>
    </citation>
    <scope>NUCLEOTIDE SEQUENCE [LARGE SCALE GENOMIC DNA]</scope>
    <source>
        <strain evidence="1 2">J101</strain>
    </source>
</reference>
<dbReference type="Proteomes" id="UP001289645">
    <property type="component" value="Unassembled WGS sequence"/>
</dbReference>
<accession>A0ACC6MEF1</accession>